<dbReference type="EMBL" id="CM009295">
    <property type="protein sequence ID" value="PNT33232.1"/>
    <property type="molecule type" value="Genomic_DNA"/>
</dbReference>
<sequence length="79" mass="9360">MVRISRYNRLLRFLELLVSMHEQSLPIEEEIYGPLKLIFLKKILNVQCFLLLDVKIFSCKLFDLQECFLKKLKKDVGSA</sequence>
<organism evidence="1 2">
    <name type="scientific">Populus trichocarpa</name>
    <name type="common">Western balsam poplar</name>
    <name type="synonym">Populus balsamifera subsp. trichocarpa</name>
    <dbReference type="NCBI Taxonomy" id="3694"/>
    <lineage>
        <taxon>Eukaryota</taxon>
        <taxon>Viridiplantae</taxon>
        <taxon>Streptophyta</taxon>
        <taxon>Embryophyta</taxon>
        <taxon>Tracheophyta</taxon>
        <taxon>Spermatophyta</taxon>
        <taxon>Magnoliopsida</taxon>
        <taxon>eudicotyledons</taxon>
        <taxon>Gunneridae</taxon>
        <taxon>Pentapetalae</taxon>
        <taxon>rosids</taxon>
        <taxon>fabids</taxon>
        <taxon>Malpighiales</taxon>
        <taxon>Salicaceae</taxon>
        <taxon>Saliceae</taxon>
        <taxon>Populus</taxon>
    </lineage>
</organism>
<proteinExistence type="predicted"/>
<name>A0A2K2A6V4_POPTR</name>
<evidence type="ECO:0000313" key="2">
    <source>
        <dbReference type="Proteomes" id="UP000006729"/>
    </source>
</evidence>
<keyword evidence="2" id="KW-1185">Reference proteome</keyword>
<evidence type="ECO:0000313" key="1">
    <source>
        <dbReference type="EMBL" id="PNT33232.1"/>
    </source>
</evidence>
<dbReference type="InParanoid" id="A0A2K2A6V4"/>
<accession>A0A2K2A6V4</accession>
<protein>
    <submittedName>
        <fullName evidence="1">Uncharacterized protein</fullName>
    </submittedName>
</protein>
<dbReference type="Proteomes" id="UP000006729">
    <property type="component" value="Chromosome 6"/>
</dbReference>
<dbReference type="AlphaFoldDB" id="A0A2K2A6V4"/>
<gene>
    <name evidence="1" type="ORF">POPTR_006G229800</name>
</gene>
<reference evidence="1 2" key="1">
    <citation type="journal article" date="2006" name="Science">
        <title>The genome of black cottonwood, Populus trichocarpa (Torr. &amp; Gray).</title>
        <authorList>
            <person name="Tuskan G.A."/>
            <person name="Difazio S."/>
            <person name="Jansson S."/>
            <person name="Bohlmann J."/>
            <person name="Grigoriev I."/>
            <person name="Hellsten U."/>
            <person name="Putnam N."/>
            <person name="Ralph S."/>
            <person name="Rombauts S."/>
            <person name="Salamov A."/>
            <person name="Schein J."/>
            <person name="Sterck L."/>
            <person name="Aerts A."/>
            <person name="Bhalerao R.R."/>
            <person name="Bhalerao R.P."/>
            <person name="Blaudez D."/>
            <person name="Boerjan W."/>
            <person name="Brun A."/>
            <person name="Brunner A."/>
            <person name="Busov V."/>
            <person name="Campbell M."/>
            <person name="Carlson J."/>
            <person name="Chalot M."/>
            <person name="Chapman J."/>
            <person name="Chen G.L."/>
            <person name="Cooper D."/>
            <person name="Coutinho P.M."/>
            <person name="Couturier J."/>
            <person name="Covert S."/>
            <person name="Cronk Q."/>
            <person name="Cunningham R."/>
            <person name="Davis J."/>
            <person name="Degroeve S."/>
            <person name="Dejardin A."/>
            <person name="Depamphilis C."/>
            <person name="Detter J."/>
            <person name="Dirks B."/>
            <person name="Dubchak I."/>
            <person name="Duplessis S."/>
            <person name="Ehlting J."/>
            <person name="Ellis B."/>
            <person name="Gendler K."/>
            <person name="Goodstein D."/>
            <person name="Gribskov M."/>
            <person name="Grimwood J."/>
            <person name="Groover A."/>
            <person name="Gunter L."/>
            <person name="Hamberger B."/>
            <person name="Heinze B."/>
            <person name="Helariutta Y."/>
            <person name="Henrissat B."/>
            <person name="Holligan D."/>
            <person name="Holt R."/>
            <person name="Huang W."/>
            <person name="Islam-Faridi N."/>
            <person name="Jones S."/>
            <person name="Jones-Rhoades M."/>
            <person name="Jorgensen R."/>
            <person name="Joshi C."/>
            <person name="Kangasjarvi J."/>
            <person name="Karlsson J."/>
            <person name="Kelleher C."/>
            <person name="Kirkpatrick R."/>
            <person name="Kirst M."/>
            <person name="Kohler A."/>
            <person name="Kalluri U."/>
            <person name="Larimer F."/>
            <person name="Leebens-Mack J."/>
            <person name="Leple J.C."/>
            <person name="Locascio P."/>
            <person name="Lou Y."/>
            <person name="Lucas S."/>
            <person name="Martin F."/>
            <person name="Montanini B."/>
            <person name="Napoli C."/>
            <person name="Nelson D.R."/>
            <person name="Nelson C."/>
            <person name="Nieminen K."/>
            <person name="Nilsson O."/>
            <person name="Pereda V."/>
            <person name="Peter G."/>
            <person name="Philippe R."/>
            <person name="Pilate G."/>
            <person name="Poliakov A."/>
            <person name="Razumovskaya J."/>
            <person name="Richardson P."/>
            <person name="Rinaldi C."/>
            <person name="Ritland K."/>
            <person name="Rouze P."/>
            <person name="Ryaboy D."/>
            <person name="Schmutz J."/>
            <person name="Schrader J."/>
            <person name="Segerman B."/>
            <person name="Shin H."/>
            <person name="Siddiqui A."/>
            <person name="Sterky F."/>
            <person name="Terry A."/>
            <person name="Tsai C.J."/>
            <person name="Uberbacher E."/>
            <person name="Unneberg P."/>
            <person name="Vahala J."/>
            <person name="Wall K."/>
            <person name="Wessler S."/>
            <person name="Yang G."/>
            <person name="Yin T."/>
            <person name="Douglas C."/>
            <person name="Marra M."/>
            <person name="Sandberg G."/>
            <person name="Van de Peer Y."/>
            <person name="Rokhsar D."/>
        </authorList>
    </citation>
    <scope>NUCLEOTIDE SEQUENCE [LARGE SCALE GENOMIC DNA]</scope>
    <source>
        <strain evidence="2">cv. Nisqually</strain>
    </source>
</reference>